<feature type="transmembrane region" description="Helical" evidence="9">
    <location>
        <begin position="197"/>
        <end position="215"/>
    </location>
</feature>
<dbReference type="PRINTS" id="PR00762">
    <property type="entry name" value="CLCHANNEL"/>
</dbReference>
<evidence type="ECO:0000256" key="8">
    <source>
        <dbReference type="SAM" id="MobiDB-lite"/>
    </source>
</evidence>
<keyword evidence="5" id="KW-0406">Ion transport</keyword>
<evidence type="ECO:0000256" key="2">
    <source>
        <dbReference type="ARBA" id="ARBA00022448"/>
    </source>
</evidence>
<keyword evidence="3 9" id="KW-0812">Transmembrane</keyword>
<evidence type="ECO:0000256" key="4">
    <source>
        <dbReference type="ARBA" id="ARBA00022989"/>
    </source>
</evidence>
<dbReference type="InterPro" id="IPR014743">
    <property type="entry name" value="Cl-channel_core"/>
</dbReference>
<comment type="subcellular location">
    <subcellularLocation>
        <location evidence="1">Membrane</location>
        <topology evidence="1">Multi-pass membrane protein</topology>
    </subcellularLocation>
</comment>
<feature type="transmembrane region" description="Helical" evidence="9">
    <location>
        <begin position="272"/>
        <end position="291"/>
    </location>
</feature>
<keyword evidence="2" id="KW-0813">Transport</keyword>
<dbReference type="Proteomes" id="UP001300745">
    <property type="component" value="Unassembled WGS sequence"/>
</dbReference>
<keyword evidence="7" id="KW-0868">Chloride</keyword>
<dbReference type="Pfam" id="PF00654">
    <property type="entry name" value="Voltage_CLC"/>
    <property type="match status" value="1"/>
</dbReference>
<feature type="transmembrane region" description="Helical" evidence="9">
    <location>
        <begin position="406"/>
        <end position="426"/>
    </location>
</feature>
<evidence type="ECO:0000256" key="7">
    <source>
        <dbReference type="ARBA" id="ARBA00023214"/>
    </source>
</evidence>
<feature type="region of interest" description="Disordered" evidence="8">
    <location>
        <begin position="430"/>
        <end position="472"/>
    </location>
</feature>
<protein>
    <submittedName>
        <fullName evidence="10">ClC family H(+)/Cl(-) exchange transporter</fullName>
    </submittedName>
</protein>
<evidence type="ECO:0000313" key="11">
    <source>
        <dbReference type="Proteomes" id="UP001300745"/>
    </source>
</evidence>
<dbReference type="EMBL" id="JAPJDO010000024">
    <property type="protein sequence ID" value="MCX2939482.1"/>
    <property type="molecule type" value="Genomic_DNA"/>
</dbReference>
<feature type="transmembrane region" description="Helical" evidence="9">
    <location>
        <begin position="303"/>
        <end position="323"/>
    </location>
</feature>
<sequence length="472" mass="48894">MSETPEYPAKIDASMRGSILICVTATLAGIIIGFVGGAFRWCLQAADTLRTDFVNWTHQLPGPGWLIPMAAAAIGAALAALIVRWEPLAAGSGIQHVEAVYHGDAQPPQIRLLPAKFIGGVLAIGSGLVLGREGPTVHMGAAIGAEAARRARLPAAEVRMMQTALGGAGLAVAFNAPIGGTLFTLEEVTRSFRVKTVLATIFAAVAAVACSRWVLGNHADFDVEPIGAPDLAWLPLFVVFGLLTGCLGALYNRIVLWFLDHVAGLRRMPQPAKAAMIGAVIGLAMFVYPLAVSGGDPLTQLVLGGHHIVLTVVIGYLVVRFIAGPLSYSAGTPGGLFAPLLAIGALWGLLFVGVFGFVWPGNVEGLAVPMALVGMGAFFGATVRAPVTGMVLVIEMTATTSVAVPMMAATAAAVLAAYLVGSPPIYDSLRERMPPEPMPIPEAAAAGLSTDQDRDPEGDDATADEDDDAPGR</sequence>
<name>A0ABT3SIY6_9MYCO</name>
<feature type="compositionally biased region" description="Acidic residues" evidence="8">
    <location>
        <begin position="454"/>
        <end position="472"/>
    </location>
</feature>
<keyword evidence="11" id="KW-1185">Reference proteome</keyword>
<accession>A0ABT3SIY6</accession>
<gene>
    <name evidence="10" type="ORF">ORI27_22555</name>
</gene>
<dbReference type="InterPro" id="IPR001807">
    <property type="entry name" value="ClC"/>
</dbReference>
<feature type="transmembrane region" description="Helical" evidence="9">
    <location>
        <begin position="18"/>
        <end position="43"/>
    </location>
</feature>
<reference evidence="10 11" key="1">
    <citation type="submission" date="2022-11" db="EMBL/GenBank/DDBJ databases">
        <title>Mycobacterium sp. nov.</title>
        <authorList>
            <person name="Papic B."/>
            <person name="Spicic S."/>
            <person name="Duvnjak S."/>
        </authorList>
    </citation>
    <scope>NUCLEOTIDE SEQUENCE [LARGE SCALE GENOMIC DNA]</scope>
    <source>
        <strain evidence="10 11">CVI_P4</strain>
    </source>
</reference>
<evidence type="ECO:0000313" key="10">
    <source>
        <dbReference type="EMBL" id="MCX2939482.1"/>
    </source>
</evidence>
<feature type="transmembrane region" description="Helical" evidence="9">
    <location>
        <begin position="64"/>
        <end position="83"/>
    </location>
</feature>
<feature type="transmembrane region" description="Helical" evidence="9">
    <location>
        <begin position="335"/>
        <end position="359"/>
    </location>
</feature>
<feature type="transmembrane region" description="Helical" evidence="9">
    <location>
        <begin position="164"/>
        <end position="185"/>
    </location>
</feature>
<dbReference type="Gene3D" id="1.10.3080.10">
    <property type="entry name" value="Clc chloride channel"/>
    <property type="match status" value="1"/>
</dbReference>
<comment type="caution">
    <text evidence="10">The sequence shown here is derived from an EMBL/GenBank/DDBJ whole genome shotgun (WGS) entry which is preliminary data.</text>
</comment>
<evidence type="ECO:0000256" key="5">
    <source>
        <dbReference type="ARBA" id="ARBA00023065"/>
    </source>
</evidence>
<feature type="transmembrane region" description="Helical" evidence="9">
    <location>
        <begin position="371"/>
        <end position="394"/>
    </location>
</feature>
<dbReference type="PANTHER" id="PTHR45711:SF10">
    <property type="entry name" value="CHLORIDE CHANNEL PROTEIN"/>
    <property type="match status" value="1"/>
</dbReference>
<keyword evidence="6 9" id="KW-0472">Membrane</keyword>
<dbReference type="CDD" id="cd01031">
    <property type="entry name" value="EriC"/>
    <property type="match status" value="1"/>
</dbReference>
<dbReference type="PANTHER" id="PTHR45711">
    <property type="entry name" value="CHLORIDE CHANNEL PROTEIN"/>
    <property type="match status" value="1"/>
</dbReference>
<feature type="transmembrane region" description="Helical" evidence="9">
    <location>
        <begin position="231"/>
        <end position="251"/>
    </location>
</feature>
<keyword evidence="4 9" id="KW-1133">Transmembrane helix</keyword>
<dbReference type="SUPFAM" id="SSF81340">
    <property type="entry name" value="Clc chloride channel"/>
    <property type="match status" value="1"/>
</dbReference>
<organism evidence="10 11">
    <name type="scientific">Mycobacterium pinniadriaticum</name>
    <dbReference type="NCBI Taxonomy" id="2994102"/>
    <lineage>
        <taxon>Bacteria</taxon>
        <taxon>Bacillati</taxon>
        <taxon>Actinomycetota</taxon>
        <taxon>Actinomycetes</taxon>
        <taxon>Mycobacteriales</taxon>
        <taxon>Mycobacteriaceae</taxon>
        <taxon>Mycobacterium</taxon>
    </lineage>
</organism>
<evidence type="ECO:0000256" key="6">
    <source>
        <dbReference type="ARBA" id="ARBA00023136"/>
    </source>
</evidence>
<evidence type="ECO:0000256" key="9">
    <source>
        <dbReference type="SAM" id="Phobius"/>
    </source>
</evidence>
<evidence type="ECO:0000256" key="3">
    <source>
        <dbReference type="ARBA" id="ARBA00022692"/>
    </source>
</evidence>
<proteinExistence type="predicted"/>
<evidence type="ECO:0000256" key="1">
    <source>
        <dbReference type="ARBA" id="ARBA00004141"/>
    </source>
</evidence>